<protein>
    <submittedName>
        <fullName evidence="1">Alpha-beta hydrolase superfamily lysophospholipase</fullName>
    </submittedName>
</protein>
<dbReference type="InterPro" id="IPR029058">
    <property type="entry name" value="AB_hydrolase_fold"/>
</dbReference>
<dbReference type="SUPFAM" id="SSF53474">
    <property type="entry name" value="alpha/beta-Hydrolases"/>
    <property type="match status" value="1"/>
</dbReference>
<accession>A0A7W7T3X7</accession>
<organism evidence="1 2">
    <name type="scientific">Saccharothrix violaceirubra</name>
    <dbReference type="NCBI Taxonomy" id="413306"/>
    <lineage>
        <taxon>Bacteria</taxon>
        <taxon>Bacillati</taxon>
        <taxon>Actinomycetota</taxon>
        <taxon>Actinomycetes</taxon>
        <taxon>Pseudonocardiales</taxon>
        <taxon>Pseudonocardiaceae</taxon>
        <taxon>Saccharothrix</taxon>
    </lineage>
</organism>
<dbReference type="AlphaFoldDB" id="A0A7W7T3X7"/>
<comment type="caution">
    <text evidence="1">The sequence shown here is derived from an EMBL/GenBank/DDBJ whole genome shotgun (WGS) entry which is preliminary data.</text>
</comment>
<gene>
    <name evidence="1" type="ORF">F4559_003425</name>
</gene>
<proteinExistence type="predicted"/>
<reference evidence="1 2" key="1">
    <citation type="submission" date="2020-08" db="EMBL/GenBank/DDBJ databases">
        <title>Sequencing the genomes of 1000 actinobacteria strains.</title>
        <authorList>
            <person name="Klenk H.-P."/>
        </authorList>
    </citation>
    <scope>NUCLEOTIDE SEQUENCE [LARGE SCALE GENOMIC DNA]</scope>
    <source>
        <strain evidence="1 2">DSM 45084</strain>
    </source>
</reference>
<name>A0A7W7T3X7_9PSEU</name>
<keyword evidence="1" id="KW-0378">Hydrolase</keyword>
<keyword evidence="2" id="KW-1185">Reference proteome</keyword>
<evidence type="ECO:0000313" key="1">
    <source>
        <dbReference type="EMBL" id="MBB4966066.1"/>
    </source>
</evidence>
<dbReference type="GO" id="GO:0016787">
    <property type="term" value="F:hydrolase activity"/>
    <property type="evidence" value="ECO:0007669"/>
    <property type="project" value="UniProtKB-KW"/>
</dbReference>
<dbReference type="Gene3D" id="3.40.50.1820">
    <property type="entry name" value="alpha/beta hydrolase"/>
    <property type="match status" value="1"/>
</dbReference>
<evidence type="ECO:0000313" key="2">
    <source>
        <dbReference type="Proteomes" id="UP000542674"/>
    </source>
</evidence>
<dbReference type="RefSeq" id="WP_184669849.1">
    <property type="nucleotide sequence ID" value="NZ_BAABAI010000019.1"/>
</dbReference>
<dbReference type="EMBL" id="JACHJS010000001">
    <property type="protein sequence ID" value="MBB4966066.1"/>
    <property type="molecule type" value="Genomic_DNA"/>
</dbReference>
<dbReference type="Proteomes" id="UP000542674">
    <property type="component" value="Unassembled WGS sequence"/>
</dbReference>
<sequence length="232" mass="24414">MTASYDNPPHLAARGTVVVLPGRGESPAVYERLGTRLAFDAYRVRVLDDPTRDPAATTTAVKELLAEGTGPRVLLGSDTGALFAARLVADGTVSVDGVVLAGLPLAAPSGSAPGWEAELEARTTCPTHRGRLTEDPDVRRGALWTAPPAEWHADPAAVTVPVLGVHGQDDLLSTVDGVRDWFARLPDGVLVSLAGTTHDALNGQTHRTAAALVVRFLERLRSGADIERVEVP</sequence>